<keyword evidence="8" id="KW-0133">Cell shape</keyword>
<evidence type="ECO:0000256" key="13">
    <source>
        <dbReference type="ARBA" id="ARBA00023316"/>
    </source>
</evidence>
<feature type="transmembrane region" description="Helical" evidence="23">
    <location>
        <begin position="171"/>
        <end position="190"/>
    </location>
</feature>
<comment type="caution">
    <text evidence="24">The sequence shown here is derived from an EMBL/GenBank/DDBJ whole genome shotgun (WGS) entry which is preliminary data.</text>
</comment>
<feature type="compositionally biased region" description="Low complexity" evidence="22">
    <location>
        <begin position="42"/>
        <end position="55"/>
    </location>
</feature>
<dbReference type="InterPro" id="IPR001182">
    <property type="entry name" value="FtsW/RodA"/>
</dbReference>
<name>A0ABP8Z572_9ACTN</name>
<evidence type="ECO:0000256" key="9">
    <source>
        <dbReference type="ARBA" id="ARBA00022984"/>
    </source>
</evidence>
<comment type="subcellular location">
    <subcellularLocation>
        <location evidence="1">Cell membrane</location>
        <topology evidence="1">Multi-pass membrane protein</topology>
    </subcellularLocation>
</comment>
<evidence type="ECO:0000256" key="11">
    <source>
        <dbReference type="ARBA" id="ARBA00023136"/>
    </source>
</evidence>
<feature type="compositionally biased region" description="Basic and acidic residues" evidence="22">
    <location>
        <begin position="496"/>
        <end position="512"/>
    </location>
</feature>
<accession>A0ABP8Z572</accession>
<feature type="transmembrane region" description="Helical" evidence="23">
    <location>
        <begin position="283"/>
        <end position="301"/>
    </location>
</feature>
<feature type="transmembrane region" description="Helical" evidence="23">
    <location>
        <begin position="261"/>
        <end position="278"/>
    </location>
</feature>
<dbReference type="PROSITE" id="PS00428">
    <property type="entry name" value="FTSW_RODA_SPOVE"/>
    <property type="match status" value="1"/>
</dbReference>
<evidence type="ECO:0000256" key="8">
    <source>
        <dbReference type="ARBA" id="ARBA00022960"/>
    </source>
</evidence>
<keyword evidence="13" id="KW-0961">Cell wall biogenesis/degradation</keyword>
<dbReference type="PANTHER" id="PTHR30474:SF2">
    <property type="entry name" value="PEPTIDOGLYCAN GLYCOSYLTRANSFERASE FTSW-RELATED"/>
    <property type="match status" value="1"/>
</dbReference>
<dbReference type="EC" id="2.4.99.28" evidence="19"/>
<dbReference type="EMBL" id="BAABIE010000006">
    <property type="protein sequence ID" value="GAA4746986.1"/>
    <property type="molecule type" value="Genomic_DNA"/>
</dbReference>
<evidence type="ECO:0000256" key="17">
    <source>
        <dbReference type="ARBA" id="ARBA00041185"/>
    </source>
</evidence>
<dbReference type="InterPro" id="IPR013437">
    <property type="entry name" value="FtsW"/>
</dbReference>
<feature type="region of interest" description="Disordered" evidence="22">
    <location>
        <begin position="1"/>
        <end position="55"/>
    </location>
</feature>
<evidence type="ECO:0000256" key="5">
    <source>
        <dbReference type="ARBA" id="ARBA00022676"/>
    </source>
</evidence>
<evidence type="ECO:0000256" key="19">
    <source>
        <dbReference type="ARBA" id="ARBA00044770"/>
    </source>
</evidence>
<organism evidence="24 25">
    <name type="scientific">Gordonia alkaliphila</name>
    <dbReference type="NCBI Taxonomy" id="1053547"/>
    <lineage>
        <taxon>Bacteria</taxon>
        <taxon>Bacillati</taxon>
        <taxon>Actinomycetota</taxon>
        <taxon>Actinomycetes</taxon>
        <taxon>Mycobacteriales</taxon>
        <taxon>Gordoniaceae</taxon>
        <taxon>Gordonia</taxon>
    </lineage>
</organism>
<dbReference type="InterPro" id="IPR018365">
    <property type="entry name" value="Cell_cycle_FtsW-rel_CS"/>
</dbReference>
<evidence type="ECO:0000256" key="18">
    <source>
        <dbReference type="ARBA" id="ARBA00041418"/>
    </source>
</evidence>
<evidence type="ECO:0000256" key="22">
    <source>
        <dbReference type="SAM" id="MobiDB-lite"/>
    </source>
</evidence>
<feature type="transmembrane region" description="Helical" evidence="23">
    <location>
        <begin position="434"/>
        <end position="453"/>
    </location>
</feature>
<sequence>MTVPPRTARRVKRESSETAPVDAPDPAQPKGDAEAQPEAEADTAATTAGRTKTGAAAKAAEKSADSSKATLALTLARPSIDVRAWLSTAREGVRTLMARPLTSFHLVVSLSLVLTVCGLIMVQSASSVEGYAENQSSYGAFATQAAFAVLGWIAFYTVLHLPFRFFRRFAALGMVVSLALLVLVLVPSLGVKVDGARRWFEVGGVSIQPSELAKVALCIWGAHVLASRRTTGAGTRELLVPLVPVAFIMCVLIIAEPNLSTTVIVLVITGALLWFGGLSTSVFAGFVGFVVVGAAIAALSVDYRAARVFSFLGSNDDPLGGGYQALQATYALANGGIFGVGLGQSTAKWSYLPNAHNDFIFAILVEETGLVGGMIVVGLFLLLGWVGMRIARRSADPFLRLLTATITVLITTQMFINVGYVVGLLPVTGIQLPLMSQGGTSMLTMLTMLGLLASAARHEPDAVAALSGTKAHGLSRLLHLPAPAPYRQRLVDQVQDRLDRRRSAGRAPEPRGNRRQGPSQRVRPGPGDRVRSAPRERVRPMRSAAQHSDEIHYPASQASNRVRTDPRRYAPRYPAADSPRRTEYRQR</sequence>
<feature type="transmembrane region" description="Helical" evidence="23">
    <location>
        <begin position="398"/>
        <end position="422"/>
    </location>
</feature>
<keyword evidence="4" id="KW-0132">Cell division</keyword>
<evidence type="ECO:0000256" key="20">
    <source>
        <dbReference type="ARBA" id="ARBA00049902"/>
    </source>
</evidence>
<comment type="pathway">
    <text evidence="2">Cell wall biogenesis; peptidoglycan biosynthesis.</text>
</comment>
<evidence type="ECO:0000313" key="25">
    <source>
        <dbReference type="Proteomes" id="UP001500822"/>
    </source>
</evidence>
<dbReference type="NCBIfam" id="TIGR02614">
    <property type="entry name" value="ftsW"/>
    <property type="match status" value="1"/>
</dbReference>
<comment type="catalytic activity">
    <reaction evidence="20">
        <text>[GlcNAc-(1-&gt;4)-Mur2Ac(oyl-L-Ala-gamma-D-Glu-L-Lys-D-Ala-D-Ala)](n)-di-trans,octa-cis-undecaprenyl diphosphate + beta-D-GlcNAc-(1-&gt;4)-Mur2Ac(oyl-L-Ala-gamma-D-Glu-L-Lys-D-Ala-D-Ala)-di-trans,octa-cis-undecaprenyl diphosphate = [GlcNAc-(1-&gt;4)-Mur2Ac(oyl-L-Ala-gamma-D-Glu-L-Lys-D-Ala-D-Ala)](n+1)-di-trans,octa-cis-undecaprenyl diphosphate + di-trans,octa-cis-undecaprenyl diphosphate + H(+)</text>
        <dbReference type="Rhea" id="RHEA:23708"/>
        <dbReference type="Rhea" id="RHEA-COMP:9602"/>
        <dbReference type="Rhea" id="RHEA-COMP:9603"/>
        <dbReference type="ChEBI" id="CHEBI:15378"/>
        <dbReference type="ChEBI" id="CHEBI:58405"/>
        <dbReference type="ChEBI" id="CHEBI:60033"/>
        <dbReference type="ChEBI" id="CHEBI:78435"/>
        <dbReference type="EC" id="2.4.99.28"/>
    </reaction>
</comment>
<evidence type="ECO:0000256" key="23">
    <source>
        <dbReference type="SAM" id="Phobius"/>
    </source>
</evidence>
<evidence type="ECO:0000313" key="24">
    <source>
        <dbReference type="EMBL" id="GAA4746986.1"/>
    </source>
</evidence>
<evidence type="ECO:0000256" key="21">
    <source>
        <dbReference type="ARBA" id="ARBA00049966"/>
    </source>
</evidence>
<dbReference type="Pfam" id="PF01098">
    <property type="entry name" value="FTSW_RODA_SPOVE"/>
    <property type="match status" value="1"/>
</dbReference>
<keyword evidence="6" id="KW-0808">Transferase</keyword>
<evidence type="ECO:0000256" key="6">
    <source>
        <dbReference type="ARBA" id="ARBA00022679"/>
    </source>
</evidence>
<evidence type="ECO:0000256" key="15">
    <source>
        <dbReference type="ARBA" id="ARBA00033270"/>
    </source>
</evidence>
<keyword evidence="12" id="KW-0131">Cell cycle</keyword>
<evidence type="ECO:0000256" key="12">
    <source>
        <dbReference type="ARBA" id="ARBA00023306"/>
    </source>
</evidence>
<keyword evidence="5" id="KW-0328">Glycosyltransferase</keyword>
<feature type="compositionally biased region" description="Basic and acidic residues" evidence="22">
    <location>
        <begin position="578"/>
        <end position="587"/>
    </location>
</feature>
<dbReference type="Proteomes" id="UP001500822">
    <property type="component" value="Unassembled WGS sequence"/>
</dbReference>
<keyword evidence="25" id="KW-1185">Reference proteome</keyword>
<evidence type="ECO:0000256" key="3">
    <source>
        <dbReference type="ARBA" id="ARBA00022475"/>
    </source>
</evidence>
<keyword evidence="3" id="KW-1003">Cell membrane</keyword>
<feature type="transmembrane region" description="Helical" evidence="23">
    <location>
        <begin position="238"/>
        <end position="255"/>
    </location>
</feature>
<comment type="similarity">
    <text evidence="16">Belongs to the SEDS family. FtsW subfamily.</text>
</comment>
<evidence type="ECO:0000256" key="16">
    <source>
        <dbReference type="ARBA" id="ARBA00038053"/>
    </source>
</evidence>
<keyword evidence="9" id="KW-0573">Peptidoglycan synthesis</keyword>
<reference evidence="25" key="1">
    <citation type="journal article" date="2019" name="Int. J. Syst. Evol. Microbiol.">
        <title>The Global Catalogue of Microorganisms (GCM) 10K type strain sequencing project: providing services to taxonomists for standard genome sequencing and annotation.</title>
        <authorList>
            <consortium name="The Broad Institute Genomics Platform"/>
            <consortium name="The Broad Institute Genome Sequencing Center for Infectious Disease"/>
            <person name="Wu L."/>
            <person name="Ma J."/>
        </authorList>
    </citation>
    <scope>NUCLEOTIDE SEQUENCE [LARGE SCALE GENOMIC DNA]</scope>
    <source>
        <strain evidence="25">JCM 18077</strain>
    </source>
</reference>
<keyword evidence="7 23" id="KW-0812">Transmembrane</keyword>
<feature type="compositionally biased region" description="Basic and acidic residues" evidence="22">
    <location>
        <begin position="526"/>
        <end position="539"/>
    </location>
</feature>
<dbReference type="RefSeq" id="WP_425556501.1">
    <property type="nucleotide sequence ID" value="NZ_BAABIE010000006.1"/>
</dbReference>
<keyword evidence="10 23" id="KW-1133">Transmembrane helix</keyword>
<keyword evidence="11 23" id="KW-0472">Membrane</keyword>
<feature type="transmembrane region" description="Helical" evidence="23">
    <location>
        <begin position="104"/>
        <end position="126"/>
    </location>
</feature>
<feature type="transmembrane region" description="Helical" evidence="23">
    <location>
        <begin position="138"/>
        <end position="159"/>
    </location>
</feature>
<feature type="region of interest" description="Disordered" evidence="22">
    <location>
        <begin position="496"/>
        <end position="587"/>
    </location>
</feature>
<evidence type="ECO:0000256" key="4">
    <source>
        <dbReference type="ARBA" id="ARBA00022618"/>
    </source>
</evidence>
<gene>
    <name evidence="24" type="primary">ftsW</name>
    <name evidence="24" type="ORF">GCM10023217_16050</name>
</gene>
<evidence type="ECO:0000256" key="1">
    <source>
        <dbReference type="ARBA" id="ARBA00004651"/>
    </source>
</evidence>
<evidence type="ECO:0000256" key="2">
    <source>
        <dbReference type="ARBA" id="ARBA00004752"/>
    </source>
</evidence>
<feature type="transmembrane region" description="Helical" evidence="23">
    <location>
        <begin position="359"/>
        <end position="386"/>
    </location>
</feature>
<evidence type="ECO:0000256" key="10">
    <source>
        <dbReference type="ARBA" id="ARBA00022989"/>
    </source>
</evidence>
<comment type="function">
    <text evidence="21">Peptidoglycan polymerase that is essential for cell division.</text>
</comment>
<evidence type="ECO:0000256" key="14">
    <source>
        <dbReference type="ARBA" id="ARBA00032370"/>
    </source>
</evidence>
<evidence type="ECO:0000256" key="7">
    <source>
        <dbReference type="ARBA" id="ARBA00022692"/>
    </source>
</evidence>
<dbReference type="PANTHER" id="PTHR30474">
    <property type="entry name" value="CELL CYCLE PROTEIN"/>
    <property type="match status" value="1"/>
</dbReference>
<protein>
    <recommendedName>
        <fullName evidence="17">Probable peptidoglycan glycosyltransferase FtsW</fullName>
        <ecNumber evidence="19">2.4.99.28</ecNumber>
    </recommendedName>
    <alternativeName>
        <fullName evidence="18">Cell division protein FtsW</fullName>
    </alternativeName>
    <alternativeName>
        <fullName evidence="15">Cell wall polymerase</fullName>
    </alternativeName>
    <alternativeName>
        <fullName evidence="14">Peptidoglycan polymerase</fullName>
    </alternativeName>
</protein>
<proteinExistence type="inferred from homology"/>